<dbReference type="RefSeq" id="WP_177208036.1">
    <property type="nucleotide sequence ID" value="NZ_FOLO01000018.1"/>
</dbReference>
<evidence type="ECO:0000313" key="1">
    <source>
        <dbReference type="EMBL" id="SFC78191.1"/>
    </source>
</evidence>
<organism evidence="1 2">
    <name type="scientific">Pseudoalteromonas denitrificans DSM 6059</name>
    <dbReference type="NCBI Taxonomy" id="1123010"/>
    <lineage>
        <taxon>Bacteria</taxon>
        <taxon>Pseudomonadati</taxon>
        <taxon>Pseudomonadota</taxon>
        <taxon>Gammaproteobacteria</taxon>
        <taxon>Alteromonadales</taxon>
        <taxon>Pseudoalteromonadaceae</taxon>
        <taxon>Pseudoalteromonas</taxon>
    </lineage>
</organism>
<dbReference type="AlphaFoldDB" id="A0A1I1LYK1"/>
<reference evidence="1 2" key="1">
    <citation type="submission" date="2016-10" db="EMBL/GenBank/DDBJ databases">
        <authorList>
            <person name="de Groot N.N."/>
        </authorList>
    </citation>
    <scope>NUCLEOTIDE SEQUENCE [LARGE SCALE GENOMIC DNA]</scope>
    <source>
        <strain evidence="1 2">DSM 6059</strain>
    </source>
</reference>
<dbReference type="EMBL" id="FOLO01000018">
    <property type="protein sequence ID" value="SFC78191.1"/>
    <property type="molecule type" value="Genomic_DNA"/>
</dbReference>
<evidence type="ECO:0008006" key="3">
    <source>
        <dbReference type="Google" id="ProtNLM"/>
    </source>
</evidence>
<name>A0A1I1LYK1_9GAMM</name>
<protein>
    <recommendedName>
        <fullName evidence="3">TIGR04222 domain-containing protein</fullName>
    </recommendedName>
</protein>
<gene>
    <name evidence="1" type="ORF">SAMN02745724_02523</name>
</gene>
<evidence type="ECO:0000313" key="2">
    <source>
        <dbReference type="Proteomes" id="UP000198862"/>
    </source>
</evidence>
<sequence length="220" mass="24392">MVYFMCAVSIITLTIVICFNIRKKRIFFIKSYKFPPGIKEKIKVKYPHLTDAELSTVLDGLKSFFIISLKAKGRMVAMPSQVIDFAWHEFILFTRTYQQFCKKGLGKFLHHTPSEVMQSQTQAQEGIKRAWRLACDQEQINVKKPKKLPLLFAIDGDFKIEGGYIYSKNCKDKNTPNFGRDYCASHIGCSSGCSGSSGGVSDSDSSCSSSSCGSGCGGGD</sequence>
<dbReference type="STRING" id="1123010.SAMN02745724_02523"/>
<proteinExistence type="predicted"/>
<accession>A0A1I1LYK1</accession>
<dbReference type="Proteomes" id="UP000198862">
    <property type="component" value="Unassembled WGS sequence"/>
</dbReference>
<keyword evidence="2" id="KW-1185">Reference proteome</keyword>